<proteinExistence type="predicted"/>
<organism evidence="1 2">
    <name type="scientific">Araneus ventricosus</name>
    <name type="common">Orbweaver spider</name>
    <name type="synonym">Epeira ventricosa</name>
    <dbReference type="NCBI Taxonomy" id="182803"/>
    <lineage>
        <taxon>Eukaryota</taxon>
        <taxon>Metazoa</taxon>
        <taxon>Ecdysozoa</taxon>
        <taxon>Arthropoda</taxon>
        <taxon>Chelicerata</taxon>
        <taxon>Arachnida</taxon>
        <taxon>Araneae</taxon>
        <taxon>Araneomorphae</taxon>
        <taxon>Entelegynae</taxon>
        <taxon>Araneoidea</taxon>
        <taxon>Araneidae</taxon>
        <taxon>Araneus</taxon>
    </lineage>
</organism>
<evidence type="ECO:0000313" key="2">
    <source>
        <dbReference type="Proteomes" id="UP000499080"/>
    </source>
</evidence>
<gene>
    <name evidence="1" type="ORF">AVEN_166172_1</name>
</gene>
<accession>A0A4Y2NGR7</accession>
<keyword evidence="2" id="KW-1185">Reference proteome</keyword>
<dbReference type="EMBL" id="BGPR01009096">
    <property type="protein sequence ID" value="GBN37954.1"/>
    <property type="molecule type" value="Genomic_DNA"/>
</dbReference>
<dbReference type="AlphaFoldDB" id="A0A4Y2NGR7"/>
<evidence type="ECO:0000313" key="1">
    <source>
        <dbReference type="EMBL" id="GBN37954.1"/>
    </source>
</evidence>
<protein>
    <submittedName>
        <fullName evidence="1">Uncharacterized protein</fullName>
    </submittedName>
</protein>
<dbReference type="Proteomes" id="UP000499080">
    <property type="component" value="Unassembled WGS sequence"/>
</dbReference>
<reference evidence="1 2" key="1">
    <citation type="journal article" date="2019" name="Sci. Rep.">
        <title>Orb-weaving spider Araneus ventricosus genome elucidates the spidroin gene catalogue.</title>
        <authorList>
            <person name="Kono N."/>
            <person name="Nakamura H."/>
            <person name="Ohtoshi R."/>
            <person name="Moran D.A.P."/>
            <person name="Shinohara A."/>
            <person name="Yoshida Y."/>
            <person name="Fujiwara M."/>
            <person name="Mori M."/>
            <person name="Tomita M."/>
            <person name="Arakawa K."/>
        </authorList>
    </citation>
    <scope>NUCLEOTIDE SEQUENCE [LARGE SCALE GENOMIC DNA]</scope>
</reference>
<sequence>MTICLYRTYRKVKVMSPHVMEDGSGVGVRAIHRKFGERRHLCWRTRTSVCAQLSIGCLPDCQSCVVSDLDGLWFESCFSTETTVLSALFFKLCVCESRKKIS</sequence>
<comment type="caution">
    <text evidence="1">The sequence shown here is derived from an EMBL/GenBank/DDBJ whole genome shotgun (WGS) entry which is preliminary data.</text>
</comment>
<name>A0A4Y2NGR7_ARAVE</name>